<evidence type="ECO:0000256" key="8">
    <source>
        <dbReference type="ARBA" id="ARBA00023015"/>
    </source>
</evidence>
<keyword evidence="8" id="KW-0805">Transcription regulation</keyword>
<evidence type="ECO:0000256" key="9">
    <source>
        <dbReference type="ARBA" id="ARBA00023125"/>
    </source>
</evidence>
<comment type="caution">
    <text evidence="11">The sequence shown here is derived from an EMBL/GenBank/DDBJ whole genome shotgun (WGS) entry which is preliminary data.</text>
</comment>
<dbReference type="InterPro" id="IPR036388">
    <property type="entry name" value="WH-like_DNA-bd_sf"/>
</dbReference>
<gene>
    <name evidence="11" type="ORF">A45J_0220</name>
</gene>
<dbReference type="CDD" id="cd07153">
    <property type="entry name" value="Fur_like"/>
    <property type="match status" value="1"/>
</dbReference>
<evidence type="ECO:0000256" key="2">
    <source>
        <dbReference type="ARBA" id="ARBA00007957"/>
    </source>
</evidence>
<dbReference type="InterPro" id="IPR036390">
    <property type="entry name" value="WH_DNA-bd_sf"/>
</dbReference>
<keyword evidence="5" id="KW-0678">Repressor</keyword>
<sequence length="140" mass="16603">MEREKFKEFLITKGLKSTKERDEILNEVLAMKKHFDPEELFIRLKAKGSKVSRASVYRTIPLLLEIGIIEEVERTDRHAHYEIVSKDRHHDHMICMNCGNVIEFYSPTLEMLQDEICQKEKFQGLRHSLEIFGYCEKCRS</sequence>
<dbReference type="PANTHER" id="PTHR33202:SF2">
    <property type="entry name" value="FERRIC UPTAKE REGULATION PROTEIN"/>
    <property type="match status" value="1"/>
</dbReference>
<evidence type="ECO:0000256" key="1">
    <source>
        <dbReference type="ARBA" id="ARBA00004496"/>
    </source>
</evidence>
<evidence type="ECO:0000256" key="3">
    <source>
        <dbReference type="ARBA" id="ARBA00011738"/>
    </source>
</evidence>
<dbReference type="GO" id="GO:0045892">
    <property type="term" value="P:negative regulation of DNA-templated transcription"/>
    <property type="evidence" value="ECO:0007669"/>
    <property type="project" value="TreeGrafter"/>
</dbReference>
<dbReference type="GO" id="GO:0003700">
    <property type="term" value="F:DNA-binding transcription factor activity"/>
    <property type="evidence" value="ECO:0007669"/>
    <property type="project" value="InterPro"/>
</dbReference>
<dbReference type="Gene3D" id="3.30.1490.190">
    <property type="match status" value="1"/>
</dbReference>
<name>A0A5J4KTA5_9ZZZZ</name>
<evidence type="ECO:0000256" key="5">
    <source>
        <dbReference type="ARBA" id="ARBA00022491"/>
    </source>
</evidence>
<comment type="subcellular location">
    <subcellularLocation>
        <location evidence="1">Cytoplasm</location>
    </subcellularLocation>
</comment>
<dbReference type="EMBL" id="BLAB01000001">
    <property type="protein sequence ID" value="GER92504.1"/>
    <property type="molecule type" value="Genomic_DNA"/>
</dbReference>
<dbReference type="InterPro" id="IPR002481">
    <property type="entry name" value="FUR"/>
</dbReference>
<reference evidence="11" key="1">
    <citation type="submission" date="2019-10" db="EMBL/GenBank/DDBJ databases">
        <title>Metagenomic sequencing of thiosulfate-disproportionating enrichment culture.</title>
        <authorList>
            <person name="Umezawa K."/>
            <person name="Kojima H."/>
            <person name="Fukui M."/>
        </authorList>
    </citation>
    <scope>NUCLEOTIDE SEQUENCE</scope>
    <source>
        <strain evidence="11">45J</strain>
    </source>
</reference>
<dbReference type="AlphaFoldDB" id="A0A5J4KTA5"/>
<dbReference type="GO" id="GO:0000976">
    <property type="term" value="F:transcription cis-regulatory region binding"/>
    <property type="evidence" value="ECO:0007669"/>
    <property type="project" value="TreeGrafter"/>
</dbReference>
<evidence type="ECO:0000256" key="4">
    <source>
        <dbReference type="ARBA" id="ARBA00022490"/>
    </source>
</evidence>
<dbReference type="GO" id="GO:0005829">
    <property type="term" value="C:cytosol"/>
    <property type="evidence" value="ECO:0007669"/>
    <property type="project" value="TreeGrafter"/>
</dbReference>
<comment type="subunit">
    <text evidence="3">Homodimer.</text>
</comment>
<keyword evidence="10" id="KW-0804">Transcription</keyword>
<dbReference type="Pfam" id="PF01475">
    <property type="entry name" value="FUR"/>
    <property type="match status" value="1"/>
</dbReference>
<protein>
    <submittedName>
        <fullName evidence="11">Transcriptional repressor</fullName>
    </submittedName>
</protein>
<dbReference type="SUPFAM" id="SSF46785">
    <property type="entry name" value="Winged helix' DNA-binding domain"/>
    <property type="match status" value="1"/>
</dbReference>
<dbReference type="InterPro" id="IPR043135">
    <property type="entry name" value="Fur_C"/>
</dbReference>
<dbReference type="PANTHER" id="PTHR33202">
    <property type="entry name" value="ZINC UPTAKE REGULATION PROTEIN"/>
    <property type="match status" value="1"/>
</dbReference>
<organism evidence="11">
    <name type="scientific">hot springs metagenome</name>
    <dbReference type="NCBI Taxonomy" id="433727"/>
    <lineage>
        <taxon>unclassified sequences</taxon>
        <taxon>metagenomes</taxon>
        <taxon>ecological metagenomes</taxon>
    </lineage>
</organism>
<dbReference type="GO" id="GO:0008270">
    <property type="term" value="F:zinc ion binding"/>
    <property type="evidence" value="ECO:0007669"/>
    <property type="project" value="TreeGrafter"/>
</dbReference>
<keyword evidence="7" id="KW-0862">Zinc</keyword>
<keyword evidence="4" id="KW-0963">Cytoplasm</keyword>
<dbReference type="Gene3D" id="1.10.10.10">
    <property type="entry name" value="Winged helix-like DNA-binding domain superfamily/Winged helix DNA-binding domain"/>
    <property type="match status" value="1"/>
</dbReference>
<proteinExistence type="inferred from homology"/>
<accession>A0A5J4KTA5</accession>
<evidence type="ECO:0000256" key="6">
    <source>
        <dbReference type="ARBA" id="ARBA00022723"/>
    </source>
</evidence>
<keyword evidence="9" id="KW-0238">DNA-binding</keyword>
<dbReference type="GO" id="GO:1900376">
    <property type="term" value="P:regulation of secondary metabolite biosynthetic process"/>
    <property type="evidence" value="ECO:0007669"/>
    <property type="project" value="TreeGrafter"/>
</dbReference>
<keyword evidence="6" id="KW-0479">Metal-binding</keyword>
<comment type="similarity">
    <text evidence="2">Belongs to the Fur family.</text>
</comment>
<evidence type="ECO:0000256" key="7">
    <source>
        <dbReference type="ARBA" id="ARBA00022833"/>
    </source>
</evidence>
<evidence type="ECO:0000256" key="10">
    <source>
        <dbReference type="ARBA" id="ARBA00023163"/>
    </source>
</evidence>
<evidence type="ECO:0000313" key="11">
    <source>
        <dbReference type="EMBL" id="GER92504.1"/>
    </source>
</evidence>